<sequence>MILNLTSDSIFLIFGFLGYVIGRWGDNHLNFLMRDPWWTPHHWIYGFLLMIISFYFFHEFWLQIFSFGLGLFVSDLKDFLHFRILGSDKKIKENVKFWHID</sequence>
<keyword evidence="1" id="KW-0812">Transmembrane</keyword>
<keyword evidence="1" id="KW-0472">Membrane</keyword>
<organism evidence="2 3">
    <name type="scientific">Candidatus Staskawiczbacteria bacterium RIFOXYD1_FULL_32_13</name>
    <dbReference type="NCBI Taxonomy" id="1802234"/>
    <lineage>
        <taxon>Bacteria</taxon>
        <taxon>Candidatus Staskawicziibacteriota</taxon>
    </lineage>
</organism>
<keyword evidence="1" id="KW-1133">Transmembrane helix</keyword>
<evidence type="ECO:0000313" key="2">
    <source>
        <dbReference type="EMBL" id="OGZ87709.1"/>
    </source>
</evidence>
<gene>
    <name evidence="2" type="ORF">A2561_03390</name>
</gene>
<dbReference type="Proteomes" id="UP000178935">
    <property type="component" value="Unassembled WGS sequence"/>
</dbReference>
<evidence type="ECO:0000313" key="3">
    <source>
        <dbReference type="Proteomes" id="UP000178935"/>
    </source>
</evidence>
<feature type="transmembrane region" description="Helical" evidence="1">
    <location>
        <begin position="44"/>
        <end position="73"/>
    </location>
</feature>
<proteinExistence type="predicted"/>
<dbReference type="EMBL" id="MHPU01000039">
    <property type="protein sequence ID" value="OGZ87709.1"/>
    <property type="molecule type" value="Genomic_DNA"/>
</dbReference>
<evidence type="ECO:0000256" key="1">
    <source>
        <dbReference type="SAM" id="Phobius"/>
    </source>
</evidence>
<accession>A0A1G2JKQ5</accession>
<comment type="caution">
    <text evidence="2">The sequence shown here is derived from an EMBL/GenBank/DDBJ whole genome shotgun (WGS) entry which is preliminary data.</text>
</comment>
<protein>
    <submittedName>
        <fullName evidence="2">Uncharacterized protein</fullName>
    </submittedName>
</protein>
<name>A0A1G2JKQ5_9BACT</name>
<feature type="transmembrane region" description="Helical" evidence="1">
    <location>
        <begin position="7"/>
        <end position="24"/>
    </location>
</feature>
<reference evidence="2 3" key="1">
    <citation type="journal article" date="2016" name="Nat. Commun.">
        <title>Thousands of microbial genomes shed light on interconnected biogeochemical processes in an aquifer system.</title>
        <authorList>
            <person name="Anantharaman K."/>
            <person name="Brown C.T."/>
            <person name="Hug L.A."/>
            <person name="Sharon I."/>
            <person name="Castelle C.J."/>
            <person name="Probst A.J."/>
            <person name="Thomas B.C."/>
            <person name="Singh A."/>
            <person name="Wilkins M.J."/>
            <person name="Karaoz U."/>
            <person name="Brodie E.L."/>
            <person name="Williams K.H."/>
            <person name="Hubbard S.S."/>
            <person name="Banfield J.F."/>
        </authorList>
    </citation>
    <scope>NUCLEOTIDE SEQUENCE [LARGE SCALE GENOMIC DNA]</scope>
</reference>
<dbReference type="AlphaFoldDB" id="A0A1G2JKQ5"/>